<reference evidence="2" key="1">
    <citation type="submission" date="2018-05" db="EMBL/GenBank/DDBJ databases">
        <authorList>
            <person name="Lanie J.A."/>
            <person name="Ng W.-L."/>
            <person name="Kazmierczak K.M."/>
            <person name="Andrzejewski T.M."/>
            <person name="Davidsen T.M."/>
            <person name="Wayne K.J."/>
            <person name="Tettelin H."/>
            <person name="Glass J.I."/>
            <person name="Rusch D."/>
            <person name="Podicherti R."/>
            <person name="Tsui H.-C.T."/>
            <person name="Winkler M.E."/>
        </authorList>
    </citation>
    <scope>NUCLEOTIDE SEQUENCE</scope>
</reference>
<sequence length="43" mass="4605">MLVWVIIDEAPSVNALIGGTIIFSSIVIMGIWGSKNDKKSTSI</sequence>
<dbReference type="EMBL" id="UINC01113192">
    <property type="protein sequence ID" value="SVC82637.1"/>
    <property type="molecule type" value="Genomic_DNA"/>
</dbReference>
<keyword evidence="1" id="KW-0812">Transmembrane</keyword>
<keyword evidence="1" id="KW-0472">Membrane</keyword>
<keyword evidence="1" id="KW-1133">Transmembrane helix</keyword>
<accession>A0A382QC60</accession>
<evidence type="ECO:0000313" key="2">
    <source>
        <dbReference type="EMBL" id="SVC82637.1"/>
    </source>
</evidence>
<name>A0A382QC60_9ZZZZ</name>
<organism evidence="2">
    <name type="scientific">marine metagenome</name>
    <dbReference type="NCBI Taxonomy" id="408172"/>
    <lineage>
        <taxon>unclassified sequences</taxon>
        <taxon>metagenomes</taxon>
        <taxon>ecological metagenomes</taxon>
    </lineage>
</organism>
<dbReference type="AlphaFoldDB" id="A0A382QC60"/>
<protein>
    <recommendedName>
        <fullName evidence="3">EamA domain-containing protein</fullName>
    </recommendedName>
</protein>
<evidence type="ECO:0000256" key="1">
    <source>
        <dbReference type="SAM" id="Phobius"/>
    </source>
</evidence>
<feature type="transmembrane region" description="Helical" evidence="1">
    <location>
        <begin position="12"/>
        <end position="32"/>
    </location>
</feature>
<proteinExistence type="predicted"/>
<evidence type="ECO:0008006" key="3">
    <source>
        <dbReference type="Google" id="ProtNLM"/>
    </source>
</evidence>
<gene>
    <name evidence="2" type="ORF">METZ01_LOCUS335491</name>
</gene>